<keyword evidence="2 3" id="KW-0808">Transferase</keyword>
<keyword evidence="1" id="KW-0328">Glycosyltransferase</keyword>
<evidence type="ECO:0000256" key="2">
    <source>
        <dbReference type="ARBA" id="ARBA00022679"/>
    </source>
</evidence>
<keyword evidence="4" id="KW-1185">Reference proteome</keyword>
<reference evidence="3" key="1">
    <citation type="submission" date="2020-01" db="EMBL/GenBank/DDBJ databases">
        <title>Genome sequence of Kobresia littledalei, the first chromosome-level genome in the family Cyperaceae.</title>
        <authorList>
            <person name="Qu G."/>
        </authorList>
    </citation>
    <scope>NUCLEOTIDE SEQUENCE</scope>
    <source>
        <strain evidence="3">C.B.Clarke</strain>
        <tissue evidence="3">Leaf</tissue>
    </source>
</reference>
<organism evidence="3 4">
    <name type="scientific">Carex littledalei</name>
    <dbReference type="NCBI Taxonomy" id="544730"/>
    <lineage>
        <taxon>Eukaryota</taxon>
        <taxon>Viridiplantae</taxon>
        <taxon>Streptophyta</taxon>
        <taxon>Embryophyta</taxon>
        <taxon>Tracheophyta</taxon>
        <taxon>Spermatophyta</taxon>
        <taxon>Magnoliopsida</taxon>
        <taxon>Liliopsida</taxon>
        <taxon>Poales</taxon>
        <taxon>Cyperaceae</taxon>
        <taxon>Cyperoideae</taxon>
        <taxon>Cariceae</taxon>
        <taxon>Carex</taxon>
        <taxon>Carex subgen. Euthyceras</taxon>
    </lineage>
</organism>
<dbReference type="InterPro" id="IPR002213">
    <property type="entry name" value="UDP_glucos_trans"/>
</dbReference>
<dbReference type="AlphaFoldDB" id="A0A833RBN5"/>
<dbReference type="EMBL" id="SWLB01000009">
    <property type="protein sequence ID" value="KAF3335002.1"/>
    <property type="molecule type" value="Genomic_DNA"/>
</dbReference>
<dbReference type="OrthoDB" id="694549at2759"/>
<dbReference type="Pfam" id="PF00201">
    <property type="entry name" value="UDPGT"/>
    <property type="match status" value="1"/>
</dbReference>
<protein>
    <submittedName>
        <fullName evidence="3">UDP-glycosyltransferase 72B1</fullName>
    </submittedName>
</protein>
<dbReference type="GO" id="GO:0008194">
    <property type="term" value="F:UDP-glycosyltransferase activity"/>
    <property type="evidence" value="ECO:0007669"/>
    <property type="project" value="InterPro"/>
</dbReference>
<name>A0A833RBN5_9POAL</name>
<gene>
    <name evidence="3" type="ORF">FCM35_KLT21606</name>
</gene>
<dbReference type="PANTHER" id="PTHR48046:SF4">
    <property type="entry name" value="GLYCOSYLTRANSFERASE"/>
    <property type="match status" value="1"/>
</dbReference>
<dbReference type="Proteomes" id="UP000623129">
    <property type="component" value="Unassembled WGS sequence"/>
</dbReference>
<comment type="caution">
    <text evidence="3">The sequence shown here is derived from an EMBL/GenBank/DDBJ whole genome shotgun (WGS) entry which is preliminary data.</text>
</comment>
<evidence type="ECO:0000313" key="3">
    <source>
        <dbReference type="EMBL" id="KAF3335002.1"/>
    </source>
</evidence>
<dbReference type="Gene3D" id="3.40.50.2000">
    <property type="entry name" value="Glycogen Phosphorylase B"/>
    <property type="match status" value="1"/>
</dbReference>
<sequence length="129" mass="14246">MGTSGENSKPRGNRWVFVTLWMNSTLESVCHRVPMMVWPLYAEQHMNAVMLVEGIGIALRPKQREDVVVDRGEIARVVRDLVDGLSGKVVRSKVKELQEAGLTALEAGGASYQALEEVANKWKKNAGVV</sequence>
<proteinExistence type="predicted"/>
<evidence type="ECO:0000256" key="1">
    <source>
        <dbReference type="ARBA" id="ARBA00022676"/>
    </source>
</evidence>
<accession>A0A833RBN5</accession>
<dbReference type="SUPFAM" id="SSF53756">
    <property type="entry name" value="UDP-Glycosyltransferase/glycogen phosphorylase"/>
    <property type="match status" value="1"/>
</dbReference>
<evidence type="ECO:0000313" key="4">
    <source>
        <dbReference type="Proteomes" id="UP000623129"/>
    </source>
</evidence>
<dbReference type="PANTHER" id="PTHR48046">
    <property type="entry name" value="UDP-GLYCOSYLTRANSFERASE 72E1"/>
    <property type="match status" value="1"/>
</dbReference>